<dbReference type="GeneID" id="130472038"/>
<dbReference type="InterPro" id="IPR026960">
    <property type="entry name" value="RVT-Znf"/>
</dbReference>
<sequence length="440" mass="51461">MEVLSRMMIKLEDTANQKSCEEVRRTIYIFCKISGEAINFDKSSVIFSPNTPDFVKNKLKQILDTPCTDKLRRYLGCDVEIDGRSFKSFQPLLDKVQRKILSWKHLSLSQLGRLILINVILVALCSNVLAVFLVPKRITKHINSSLMRYWWKGTAEVKGMCWTKRTALELPKGLGGICLRNIDFYNKAFLVKQAVRIHNSPSLLIFRVMRAAYKYPTETWLPSKRVQFKTQEAISRNGITKVMDLFHSTTKIWNARLIWRKFAPDTAREILSLHIPNDDIDGQFHWMANKNGQATVKSIYNHLVMGKVPSQNMEMSEISWKTLWRSDLLPKWKIFIWKIMNKSLAVKSRLRKRGMKVNVECCFCKEPEENETQLFRDCPISIHTWKASPLGINVQNNQHVDIGNWIKNFLKFFWKEDRHDSPGARTFIVVLWSIWLHRNE</sequence>
<dbReference type="PANTHER" id="PTHR33116:SF78">
    <property type="entry name" value="OS12G0587133 PROTEIN"/>
    <property type="match status" value="1"/>
</dbReference>
<reference evidence="4" key="2">
    <citation type="submission" date="2025-08" db="UniProtKB">
        <authorList>
            <consortium name="RefSeq"/>
        </authorList>
    </citation>
    <scope>IDENTIFICATION</scope>
    <source>
        <tissue evidence="4">Leaf</tissue>
    </source>
</reference>
<organism evidence="3 4">
    <name type="scientific">Spinacia oleracea</name>
    <name type="common">Spinach</name>
    <dbReference type="NCBI Taxonomy" id="3562"/>
    <lineage>
        <taxon>Eukaryota</taxon>
        <taxon>Viridiplantae</taxon>
        <taxon>Streptophyta</taxon>
        <taxon>Embryophyta</taxon>
        <taxon>Tracheophyta</taxon>
        <taxon>Spermatophyta</taxon>
        <taxon>Magnoliopsida</taxon>
        <taxon>eudicotyledons</taxon>
        <taxon>Gunneridae</taxon>
        <taxon>Pentapetalae</taxon>
        <taxon>Caryophyllales</taxon>
        <taxon>Chenopodiaceae</taxon>
        <taxon>Chenopodioideae</taxon>
        <taxon>Anserineae</taxon>
        <taxon>Spinacia</taxon>
    </lineage>
</organism>
<evidence type="ECO:0000259" key="2">
    <source>
        <dbReference type="Pfam" id="PF13966"/>
    </source>
</evidence>
<dbReference type="PANTHER" id="PTHR33116">
    <property type="entry name" value="REVERSE TRANSCRIPTASE ZINC-BINDING DOMAIN-CONTAINING PROTEIN-RELATED-RELATED"/>
    <property type="match status" value="1"/>
</dbReference>
<keyword evidence="1" id="KW-0472">Membrane</keyword>
<dbReference type="Pfam" id="PF13966">
    <property type="entry name" value="zf-RVT"/>
    <property type="match status" value="1"/>
</dbReference>
<dbReference type="RefSeq" id="XP_056698425.1">
    <property type="nucleotide sequence ID" value="XM_056842447.1"/>
</dbReference>
<feature type="domain" description="Reverse transcriptase zinc-binding" evidence="2">
    <location>
        <begin position="295"/>
        <end position="385"/>
    </location>
</feature>
<keyword evidence="1" id="KW-0812">Transmembrane</keyword>
<keyword evidence="1" id="KW-1133">Transmembrane helix</keyword>
<reference evidence="3" key="1">
    <citation type="journal article" date="2021" name="Nat. Commun.">
        <title>Genomic analyses provide insights into spinach domestication and the genetic basis of agronomic traits.</title>
        <authorList>
            <person name="Cai X."/>
            <person name="Sun X."/>
            <person name="Xu C."/>
            <person name="Sun H."/>
            <person name="Wang X."/>
            <person name="Ge C."/>
            <person name="Zhang Z."/>
            <person name="Wang Q."/>
            <person name="Fei Z."/>
            <person name="Jiao C."/>
            <person name="Wang Q."/>
        </authorList>
    </citation>
    <scope>NUCLEOTIDE SEQUENCE [LARGE SCALE GENOMIC DNA]</scope>
    <source>
        <strain evidence="3">cv. Varoflay</strain>
    </source>
</reference>
<keyword evidence="3" id="KW-1185">Reference proteome</keyword>
<name>A0ABM3RS39_SPIOL</name>
<feature type="transmembrane region" description="Helical" evidence="1">
    <location>
        <begin position="114"/>
        <end position="134"/>
    </location>
</feature>
<protein>
    <recommendedName>
        <fullName evidence="2">Reverse transcriptase zinc-binding domain-containing protein</fullName>
    </recommendedName>
</protein>
<evidence type="ECO:0000256" key="1">
    <source>
        <dbReference type="SAM" id="Phobius"/>
    </source>
</evidence>
<proteinExistence type="predicted"/>
<evidence type="ECO:0000313" key="4">
    <source>
        <dbReference type="RefSeq" id="XP_056698425.1"/>
    </source>
</evidence>
<dbReference type="Proteomes" id="UP000813463">
    <property type="component" value="Chromosome 4"/>
</dbReference>
<gene>
    <name evidence="4" type="primary">LOC130472038</name>
</gene>
<evidence type="ECO:0000313" key="3">
    <source>
        <dbReference type="Proteomes" id="UP000813463"/>
    </source>
</evidence>
<accession>A0ABM3RS39</accession>